<dbReference type="EMBL" id="DTBJ01000061">
    <property type="protein sequence ID" value="HGM59364.1"/>
    <property type="molecule type" value="Genomic_DNA"/>
</dbReference>
<dbReference type="Pfam" id="PF10609">
    <property type="entry name" value="ParA"/>
    <property type="match status" value="1"/>
</dbReference>
<keyword evidence="1" id="KW-0547">Nucleotide-binding</keyword>
<dbReference type="InterPro" id="IPR044304">
    <property type="entry name" value="NUBPL-like"/>
</dbReference>
<organism evidence="3">
    <name type="scientific">Staphylothermus marinus</name>
    <dbReference type="NCBI Taxonomy" id="2280"/>
    <lineage>
        <taxon>Archaea</taxon>
        <taxon>Thermoproteota</taxon>
        <taxon>Thermoprotei</taxon>
        <taxon>Desulfurococcales</taxon>
        <taxon>Desulfurococcaceae</taxon>
        <taxon>Staphylothermus</taxon>
    </lineage>
</organism>
<dbReference type="InterPro" id="IPR033756">
    <property type="entry name" value="YlxH/NBP35"/>
</dbReference>
<dbReference type="SUPFAM" id="SSF52540">
    <property type="entry name" value="P-loop containing nucleoside triphosphate hydrolases"/>
    <property type="match status" value="1"/>
</dbReference>
<accession>A0A7C4HEP9</accession>
<evidence type="ECO:0000256" key="1">
    <source>
        <dbReference type="ARBA" id="ARBA00022741"/>
    </source>
</evidence>
<reference evidence="3" key="1">
    <citation type="journal article" date="2020" name="mSystems">
        <title>Genome- and Community-Level Interaction Insights into Carbon Utilization and Element Cycling Functions of Hydrothermarchaeota in Hydrothermal Sediment.</title>
        <authorList>
            <person name="Zhou Z."/>
            <person name="Liu Y."/>
            <person name="Xu W."/>
            <person name="Pan J."/>
            <person name="Luo Z.H."/>
            <person name="Li M."/>
        </authorList>
    </citation>
    <scope>NUCLEOTIDE SEQUENCE [LARGE SCALE GENOMIC DNA]</scope>
    <source>
        <strain evidence="3">SpSt-642</strain>
    </source>
</reference>
<name>A0A7C4HEP9_STAMA</name>
<dbReference type="GO" id="GO:0016226">
    <property type="term" value="P:iron-sulfur cluster assembly"/>
    <property type="evidence" value="ECO:0007669"/>
    <property type="project" value="InterPro"/>
</dbReference>
<dbReference type="InterPro" id="IPR027417">
    <property type="entry name" value="P-loop_NTPase"/>
</dbReference>
<keyword evidence="2 3" id="KW-0067">ATP-binding</keyword>
<gene>
    <name evidence="3" type="ORF">ENU14_07285</name>
</gene>
<dbReference type="Gene3D" id="3.40.50.300">
    <property type="entry name" value="P-loop containing nucleotide triphosphate hydrolases"/>
    <property type="match status" value="1"/>
</dbReference>
<dbReference type="GO" id="GO:0051539">
    <property type="term" value="F:4 iron, 4 sulfur cluster binding"/>
    <property type="evidence" value="ECO:0007669"/>
    <property type="project" value="TreeGrafter"/>
</dbReference>
<dbReference type="AlphaFoldDB" id="A0A7C4HEP9"/>
<proteinExistence type="predicted"/>
<evidence type="ECO:0000256" key="2">
    <source>
        <dbReference type="ARBA" id="ARBA00022840"/>
    </source>
</evidence>
<protein>
    <submittedName>
        <fullName evidence="3">ATP-binding protein</fullName>
    </submittedName>
</protein>
<sequence>MSPKGGVGKTVFSTIFSLILAEHGFKTGLLDLDFTNPSTHIVLGINPINYKPVEEKGLIPPNIYNLEYFTIAIYTGDKPLPLRGESVNNIFLELLTIVKWSNLDYLVIDTPPSIRDEHLDLLTFIGDKSELILITTPNPIAISSIGRLINLLKESSYKIKGLVENMSSGEYLKQYCIENGIEYLGSIPYDQFFDSKIGDVEKLRQSIIWNSIDEIVKKVTS</sequence>
<dbReference type="PANTHER" id="PTHR42961:SF2">
    <property type="entry name" value="IRON-SULFUR PROTEIN NUBPL"/>
    <property type="match status" value="1"/>
</dbReference>
<comment type="caution">
    <text evidence="3">The sequence shown here is derived from an EMBL/GenBank/DDBJ whole genome shotgun (WGS) entry which is preliminary data.</text>
</comment>
<evidence type="ECO:0000313" key="3">
    <source>
        <dbReference type="EMBL" id="HGM59364.1"/>
    </source>
</evidence>
<dbReference type="GO" id="GO:0005524">
    <property type="term" value="F:ATP binding"/>
    <property type="evidence" value="ECO:0007669"/>
    <property type="project" value="UniProtKB-KW"/>
</dbReference>
<dbReference type="PANTHER" id="PTHR42961">
    <property type="entry name" value="IRON-SULFUR PROTEIN NUBPL"/>
    <property type="match status" value="1"/>
</dbReference>